<dbReference type="GO" id="GO:0003700">
    <property type="term" value="F:DNA-binding transcription factor activity"/>
    <property type="evidence" value="ECO:0007669"/>
    <property type="project" value="TreeGrafter"/>
</dbReference>
<dbReference type="InterPro" id="IPR041490">
    <property type="entry name" value="KstR2_TetR_C"/>
</dbReference>
<dbReference type="PANTHER" id="PTHR30055">
    <property type="entry name" value="HTH-TYPE TRANSCRIPTIONAL REGULATOR RUTR"/>
    <property type="match status" value="1"/>
</dbReference>
<dbReference type="InterPro" id="IPR009057">
    <property type="entry name" value="Homeodomain-like_sf"/>
</dbReference>
<gene>
    <name evidence="4" type="ORF">GCM10017056_51940</name>
</gene>
<dbReference type="EMBL" id="BNCJ01000043">
    <property type="protein sequence ID" value="GHF75005.1"/>
    <property type="molecule type" value="Genomic_DNA"/>
</dbReference>
<keyword evidence="1 2" id="KW-0238">DNA-binding</keyword>
<sequence>MTIGDEVAALKRERTLAAATELFYEKGYTNTTLDDVAERLGVTKPFIYKNFGSKHMLLAEICASGVQAAQAEIDAAIALGKGPGETLSVFVPRYVEAIITTRKAIAINIREEKNLLPADAVTLARLRHKFVASVEDVLRRGRDNGEIEVTDPRISAFAIVGAVSWLTFWYNPEGPLAATEVAERMSAVVLNLLETVQPDTLQIDA</sequence>
<dbReference type="Proteomes" id="UP000626220">
    <property type="component" value="Unassembled WGS sequence"/>
</dbReference>
<feature type="domain" description="HTH tetR-type" evidence="3">
    <location>
        <begin position="9"/>
        <end position="69"/>
    </location>
</feature>
<dbReference type="Pfam" id="PF00440">
    <property type="entry name" value="TetR_N"/>
    <property type="match status" value="1"/>
</dbReference>
<feature type="DNA-binding region" description="H-T-H motif" evidence="2">
    <location>
        <begin position="32"/>
        <end position="51"/>
    </location>
</feature>
<dbReference type="InterPro" id="IPR001647">
    <property type="entry name" value="HTH_TetR"/>
</dbReference>
<protein>
    <submittedName>
        <fullName evidence="4">TetR family transcriptional regulator</fullName>
    </submittedName>
</protein>
<evidence type="ECO:0000313" key="4">
    <source>
        <dbReference type="EMBL" id="GHF75005.1"/>
    </source>
</evidence>
<proteinExistence type="predicted"/>
<dbReference type="Gene3D" id="1.10.10.60">
    <property type="entry name" value="Homeodomain-like"/>
    <property type="match status" value="1"/>
</dbReference>
<evidence type="ECO:0000256" key="2">
    <source>
        <dbReference type="PROSITE-ProRule" id="PRU00335"/>
    </source>
</evidence>
<dbReference type="Gene3D" id="1.10.357.10">
    <property type="entry name" value="Tetracycline Repressor, domain 2"/>
    <property type="match status" value="1"/>
</dbReference>
<organism evidence="4 5">
    <name type="scientific">Seohaeicola zhoushanensis</name>
    <dbReference type="NCBI Taxonomy" id="1569283"/>
    <lineage>
        <taxon>Bacteria</taxon>
        <taxon>Pseudomonadati</taxon>
        <taxon>Pseudomonadota</taxon>
        <taxon>Alphaproteobacteria</taxon>
        <taxon>Rhodobacterales</taxon>
        <taxon>Roseobacteraceae</taxon>
        <taxon>Seohaeicola</taxon>
    </lineage>
</organism>
<dbReference type="PRINTS" id="PR00455">
    <property type="entry name" value="HTHTETR"/>
</dbReference>
<evidence type="ECO:0000259" key="3">
    <source>
        <dbReference type="PROSITE" id="PS50977"/>
    </source>
</evidence>
<accession>A0A8J3H456</accession>
<dbReference type="InterPro" id="IPR050109">
    <property type="entry name" value="HTH-type_TetR-like_transc_reg"/>
</dbReference>
<dbReference type="SUPFAM" id="SSF46689">
    <property type="entry name" value="Homeodomain-like"/>
    <property type="match status" value="1"/>
</dbReference>
<dbReference type="Pfam" id="PF17932">
    <property type="entry name" value="TetR_C_24"/>
    <property type="match status" value="1"/>
</dbReference>
<dbReference type="PROSITE" id="PS50977">
    <property type="entry name" value="HTH_TETR_2"/>
    <property type="match status" value="1"/>
</dbReference>
<dbReference type="AlphaFoldDB" id="A0A8J3H456"/>
<name>A0A8J3H456_9RHOB</name>
<comment type="caution">
    <text evidence="4">The sequence shown here is derived from an EMBL/GenBank/DDBJ whole genome shotgun (WGS) entry which is preliminary data.</text>
</comment>
<dbReference type="InterPro" id="IPR036271">
    <property type="entry name" value="Tet_transcr_reg_TetR-rel_C_sf"/>
</dbReference>
<dbReference type="PANTHER" id="PTHR30055:SF237">
    <property type="entry name" value="TRANSCRIPTIONAL REPRESSOR MCE3R"/>
    <property type="match status" value="1"/>
</dbReference>
<reference evidence="4" key="1">
    <citation type="journal article" date="2014" name="Int. J. Syst. Evol. Microbiol.">
        <title>Complete genome sequence of Corynebacterium casei LMG S-19264T (=DSM 44701T), isolated from a smear-ripened cheese.</title>
        <authorList>
            <consortium name="US DOE Joint Genome Institute (JGI-PGF)"/>
            <person name="Walter F."/>
            <person name="Albersmeier A."/>
            <person name="Kalinowski J."/>
            <person name="Ruckert C."/>
        </authorList>
    </citation>
    <scope>NUCLEOTIDE SEQUENCE</scope>
    <source>
        <strain evidence="4">KCTC 42650</strain>
    </source>
</reference>
<evidence type="ECO:0000313" key="5">
    <source>
        <dbReference type="Proteomes" id="UP000626220"/>
    </source>
</evidence>
<evidence type="ECO:0000256" key="1">
    <source>
        <dbReference type="ARBA" id="ARBA00023125"/>
    </source>
</evidence>
<keyword evidence="5" id="KW-1185">Reference proteome</keyword>
<dbReference type="GO" id="GO:0000976">
    <property type="term" value="F:transcription cis-regulatory region binding"/>
    <property type="evidence" value="ECO:0007669"/>
    <property type="project" value="TreeGrafter"/>
</dbReference>
<reference evidence="4" key="2">
    <citation type="submission" date="2020-09" db="EMBL/GenBank/DDBJ databases">
        <authorList>
            <person name="Sun Q."/>
            <person name="Kim S."/>
        </authorList>
    </citation>
    <scope>NUCLEOTIDE SEQUENCE</scope>
    <source>
        <strain evidence="4">KCTC 42650</strain>
    </source>
</reference>
<dbReference type="SUPFAM" id="SSF48498">
    <property type="entry name" value="Tetracyclin repressor-like, C-terminal domain"/>
    <property type="match status" value="1"/>
</dbReference>